<dbReference type="PANTHER" id="PTHR42845:SF3">
    <property type="entry name" value="CYTOSOLIC NIFE-HYDROGENASE, DELTA SUBUNIT"/>
    <property type="match status" value="1"/>
</dbReference>
<sequence length="258" mass="28123">MYKLAVIKTTSCSGCVNELLYALTSSPALIENYEIKYFTEIVDSDELDNEIDIVFVEGSISNLKQESLLRSIREKAKFVVAIGTCAAFGGVQALRVGENLDTVKGSIYPNPGYVDVYSDVKSIDSIIRVDFVFPGCPVNGNAIASFLRKYTLGGLPITFYESVCGDCKRRGIECVMVSKGIPCLGSVTNSGCGAICPSFNRGCYGCFGVKSFDIDKDKLKIFTDALTKLGIGKKEPQILFKGFSYKVYSTLTRGELNE</sequence>
<evidence type="ECO:0000313" key="3">
    <source>
        <dbReference type="EMBL" id="HGQ36254.1"/>
    </source>
</evidence>
<dbReference type="Pfam" id="PF01058">
    <property type="entry name" value="Oxidored_q6"/>
    <property type="match status" value="1"/>
</dbReference>
<dbReference type="GO" id="GO:0016491">
    <property type="term" value="F:oxidoreductase activity"/>
    <property type="evidence" value="ECO:0007669"/>
    <property type="project" value="UniProtKB-KW"/>
</dbReference>
<feature type="domain" description="NADH:ubiquinone oxidoreductase-like 20kDa subunit" evidence="2">
    <location>
        <begin position="12"/>
        <end position="149"/>
    </location>
</feature>
<dbReference type="InterPro" id="IPR051349">
    <property type="entry name" value="Hydrogenase_assoc-protein"/>
</dbReference>
<dbReference type="PANTHER" id="PTHR42845">
    <property type="entry name" value="COENZYME F420-REDUCING HYDROGENASE, GAMMA SUBUNIT"/>
    <property type="match status" value="1"/>
</dbReference>
<dbReference type="GO" id="GO:0051536">
    <property type="term" value="F:iron-sulfur cluster binding"/>
    <property type="evidence" value="ECO:0007669"/>
    <property type="project" value="InterPro"/>
</dbReference>
<organism evidence="4">
    <name type="scientific">Ignisphaera aggregans</name>
    <dbReference type="NCBI Taxonomy" id="334771"/>
    <lineage>
        <taxon>Archaea</taxon>
        <taxon>Thermoproteota</taxon>
        <taxon>Thermoprotei</taxon>
        <taxon>Desulfurococcales</taxon>
        <taxon>Desulfurococcaceae</taxon>
        <taxon>Ignisphaera</taxon>
    </lineage>
</organism>
<dbReference type="InterPro" id="IPR006137">
    <property type="entry name" value="NADH_UbQ_OxRdtase-like_20kDa"/>
</dbReference>
<dbReference type="AlphaFoldDB" id="A0A7C4NM49"/>
<evidence type="ECO:0000259" key="2">
    <source>
        <dbReference type="Pfam" id="PF01058"/>
    </source>
</evidence>
<comment type="caution">
    <text evidence="4">The sequence shown here is derived from an EMBL/GenBank/DDBJ whole genome shotgun (WGS) entry which is preliminary data.</text>
</comment>
<dbReference type="SUPFAM" id="SSF56770">
    <property type="entry name" value="HydA/Nqo6-like"/>
    <property type="match status" value="1"/>
</dbReference>
<dbReference type="EMBL" id="DTBD01000022">
    <property type="protein sequence ID" value="HGQ64187.1"/>
    <property type="molecule type" value="Genomic_DNA"/>
</dbReference>
<evidence type="ECO:0000256" key="1">
    <source>
        <dbReference type="ARBA" id="ARBA00023002"/>
    </source>
</evidence>
<name>A0A7C4NM49_9CREN</name>
<evidence type="ECO:0000313" key="4">
    <source>
        <dbReference type="EMBL" id="HGQ64187.1"/>
    </source>
</evidence>
<proteinExistence type="predicted"/>
<dbReference type="EMBL" id="DTCK01000039">
    <property type="protein sequence ID" value="HGQ36254.1"/>
    <property type="molecule type" value="Genomic_DNA"/>
</dbReference>
<keyword evidence="1" id="KW-0560">Oxidoreductase</keyword>
<dbReference type="Gene3D" id="3.40.50.700">
    <property type="entry name" value="NADH:ubiquinone oxidoreductase-like, 20kDa subunit"/>
    <property type="match status" value="1"/>
</dbReference>
<reference evidence="4" key="1">
    <citation type="journal article" date="2020" name="mSystems">
        <title>Genome- and Community-Level Interaction Insights into Carbon Utilization and Element Cycling Functions of Hydrothermarchaeota in Hydrothermal Sediment.</title>
        <authorList>
            <person name="Zhou Z."/>
            <person name="Liu Y."/>
            <person name="Xu W."/>
            <person name="Pan J."/>
            <person name="Luo Z.H."/>
            <person name="Li M."/>
        </authorList>
    </citation>
    <scope>NUCLEOTIDE SEQUENCE [LARGE SCALE GENOMIC DNA]</scope>
    <source>
        <strain evidence="4">SpSt-637</strain>
        <strain evidence="3">SpSt-667</strain>
    </source>
</reference>
<dbReference type="InterPro" id="IPR037024">
    <property type="entry name" value="NiFe_Hase_small_N_sf"/>
</dbReference>
<gene>
    <name evidence="4" type="ORF">ENU08_02985</name>
    <name evidence="3" type="ORF">ENU41_06225</name>
</gene>
<protein>
    <recommendedName>
        <fullName evidence="2">NADH:ubiquinone oxidoreductase-like 20kDa subunit domain-containing protein</fullName>
    </recommendedName>
</protein>
<accession>A0A7C4NM49</accession>